<dbReference type="PANTHER" id="PTHR16717">
    <property type="entry name" value="CYTOCHROME C OXIDASE POLYPEPTIDE VIII"/>
    <property type="match status" value="1"/>
</dbReference>
<dbReference type="EMBL" id="OU900104">
    <property type="protein sequence ID" value="CAG9855992.1"/>
    <property type="molecule type" value="Genomic_DNA"/>
</dbReference>
<evidence type="ECO:0000256" key="9">
    <source>
        <dbReference type="SAM" id="Phobius"/>
    </source>
</evidence>
<keyword evidence="5" id="KW-0999">Mitochondrion inner membrane</keyword>
<gene>
    <name evidence="10" type="ORF">PHYEVI_LOCUS2422</name>
</gene>
<reference evidence="10" key="1">
    <citation type="submission" date="2022-01" db="EMBL/GenBank/DDBJ databases">
        <authorList>
            <person name="King R."/>
        </authorList>
    </citation>
    <scope>NUCLEOTIDE SEQUENCE</scope>
</reference>
<dbReference type="OrthoDB" id="6093252at2759"/>
<feature type="transmembrane region" description="Helical" evidence="9">
    <location>
        <begin position="39"/>
        <end position="58"/>
    </location>
</feature>
<evidence type="ECO:0000256" key="7">
    <source>
        <dbReference type="ARBA" id="ARBA00023128"/>
    </source>
</evidence>
<organism evidence="10 11">
    <name type="scientific">Phyllotreta striolata</name>
    <name type="common">Striped flea beetle</name>
    <name type="synonym">Crioceris striolata</name>
    <dbReference type="NCBI Taxonomy" id="444603"/>
    <lineage>
        <taxon>Eukaryota</taxon>
        <taxon>Metazoa</taxon>
        <taxon>Ecdysozoa</taxon>
        <taxon>Arthropoda</taxon>
        <taxon>Hexapoda</taxon>
        <taxon>Insecta</taxon>
        <taxon>Pterygota</taxon>
        <taxon>Neoptera</taxon>
        <taxon>Endopterygota</taxon>
        <taxon>Coleoptera</taxon>
        <taxon>Polyphaga</taxon>
        <taxon>Cucujiformia</taxon>
        <taxon>Chrysomeloidea</taxon>
        <taxon>Chrysomelidae</taxon>
        <taxon>Galerucinae</taxon>
        <taxon>Alticini</taxon>
        <taxon>Phyllotreta</taxon>
    </lineage>
</organism>
<keyword evidence="11" id="KW-1185">Reference proteome</keyword>
<evidence type="ECO:0000313" key="11">
    <source>
        <dbReference type="Proteomes" id="UP001153712"/>
    </source>
</evidence>
<dbReference type="Proteomes" id="UP001153712">
    <property type="component" value="Chromosome 11"/>
</dbReference>
<dbReference type="GO" id="GO:0005743">
    <property type="term" value="C:mitochondrial inner membrane"/>
    <property type="evidence" value="ECO:0007669"/>
    <property type="project" value="UniProtKB-SubCell"/>
</dbReference>
<keyword evidence="6 9" id="KW-1133">Transmembrane helix</keyword>
<evidence type="ECO:0000256" key="8">
    <source>
        <dbReference type="ARBA" id="ARBA00023136"/>
    </source>
</evidence>
<evidence type="ECO:0000256" key="5">
    <source>
        <dbReference type="ARBA" id="ARBA00022792"/>
    </source>
</evidence>
<keyword evidence="7" id="KW-0496">Mitochondrion</keyword>
<evidence type="ECO:0000256" key="1">
    <source>
        <dbReference type="ARBA" id="ARBA00004434"/>
    </source>
</evidence>
<keyword evidence="8 9" id="KW-0472">Membrane</keyword>
<evidence type="ECO:0000256" key="2">
    <source>
        <dbReference type="ARBA" id="ARBA00004673"/>
    </source>
</evidence>
<dbReference type="GO" id="GO:0045277">
    <property type="term" value="C:respiratory chain complex IV"/>
    <property type="evidence" value="ECO:0007669"/>
    <property type="project" value="InterPro"/>
</dbReference>
<comment type="pathway">
    <text evidence="2">Energy metabolism; oxidative phosphorylation.</text>
</comment>
<dbReference type="Gene3D" id="4.10.81.10">
    <property type="entry name" value="Cytochrome c oxidase, subunit 8"/>
    <property type="match status" value="1"/>
</dbReference>
<keyword evidence="4 9" id="KW-0812">Transmembrane</keyword>
<comment type="subcellular location">
    <subcellularLocation>
        <location evidence="1">Mitochondrion inner membrane</location>
        <topology evidence="1">Single-pass membrane protein</topology>
    </subcellularLocation>
</comment>
<dbReference type="InterPro" id="IPR036548">
    <property type="entry name" value="Cyt_c_oxidase_su8_sf"/>
</dbReference>
<dbReference type="Pfam" id="PF02285">
    <property type="entry name" value="COX8"/>
    <property type="match status" value="1"/>
</dbReference>
<name>A0A9N9THB8_PHYSR</name>
<evidence type="ECO:0000256" key="4">
    <source>
        <dbReference type="ARBA" id="ARBA00022692"/>
    </source>
</evidence>
<evidence type="ECO:0000256" key="3">
    <source>
        <dbReference type="ARBA" id="ARBA00010117"/>
    </source>
</evidence>
<proteinExistence type="inferred from homology"/>
<accession>A0A9N9THB8</accession>
<protein>
    <submittedName>
        <fullName evidence="10">Uncharacterized protein</fullName>
    </submittedName>
</protein>
<comment type="similarity">
    <text evidence="3">Belongs to the cytochrome c oxidase VIII family.</text>
</comment>
<sequence length="67" mass="7284">MFAVNASRIASRVQVLQQARNMSALSGPPQVKISTAERLVHAAILVTGVLATPMWILAHIREYRGVS</sequence>
<dbReference type="GO" id="GO:0006123">
    <property type="term" value="P:mitochondrial electron transport, cytochrome c to oxygen"/>
    <property type="evidence" value="ECO:0007669"/>
    <property type="project" value="InterPro"/>
</dbReference>
<dbReference type="PANTHER" id="PTHR16717:SF5">
    <property type="entry name" value="CYTOCHROME C OXIDASE SUBUNIT 8, ISOFORM A"/>
    <property type="match status" value="1"/>
</dbReference>
<dbReference type="AlphaFoldDB" id="A0A9N9THB8"/>
<dbReference type="InterPro" id="IPR003205">
    <property type="entry name" value="Cyt_c_oxidase_su8"/>
</dbReference>
<dbReference type="SUPFAM" id="SSF81431">
    <property type="entry name" value="Mitochondrial cytochrome c oxidase subunit VIIIb (aka IX)"/>
    <property type="match status" value="1"/>
</dbReference>
<evidence type="ECO:0000256" key="6">
    <source>
        <dbReference type="ARBA" id="ARBA00022989"/>
    </source>
</evidence>
<evidence type="ECO:0000313" key="10">
    <source>
        <dbReference type="EMBL" id="CAG9855992.1"/>
    </source>
</evidence>